<dbReference type="GO" id="GO:1902742">
    <property type="term" value="P:apoptotic process involved in development"/>
    <property type="evidence" value="ECO:0007669"/>
    <property type="project" value="TreeGrafter"/>
</dbReference>
<dbReference type="OrthoDB" id="6136301at2759"/>
<evidence type="ECO:0000256" key="8">
    <source>
        <dbReference type="SAM" id="MobiDB-lite"/>
    </source>
</evidence>
<evidence type="ECO:0000256" key="6">
    <source>
        <dbReference type="ARBA" id="ARBA00023136"/>
    </source>
</evidence>
<accession>A0A210QK51</accession>
<evidence type="ECO:0000256" key="1">
    <source>
        <dbReference type="ARBA" id="ARBA00004651"/>
    </source>
</evidence>
<feature type="transmembrane region" description="Helical" evidence="7">
    <location>
        <begin position="90"/>
        <end position="110"/>
    </location>
</feature>
<dbReference type="Pfam" id="PF09815">
    <property type="entry name" value="XK-related"/>
    <property type="match status" value="1"/>
</dbReference>
<feature type="compositionally biased region" description="Basic and acidic residues" evidence="8">
    <location>
        <begin position="50"/>
        <end position="60"/>
    </location>
</feature>
<dbReference type="GO" id="GO:0070782">
    <property type="term" value="P:phosphatidylserine exposure on apoptotic cell surface"/>
    <property type="evidence" value="ECO:0007669"/>
    <property type="project" value="TreeGrafter"/>
</dbReference>
<organism evidence="9 10">
    <name type="scientific">Mizuhopecten yessoensis</name>
    <name type="common">Japanese scallop</name>
    <name type="synonym">Patinopecten yessoensis</name>
    <dbReference type="NCBI Taxonomy" id="6573"/>
    <lineage>
        <taxon>Eukaryota</taxon>
        <taxon>Metazoa</taxon>
        <taxon>Spiralia</taxon>
        <taxon>Lophotrochozoa</taxon>
        <taxon>Mollusca</taxon>
        <taxon>Bivalvia</taxon>
        <taxon>Autobranchia</taxon>
        <taxon>Pteriomorphia</taxon>
        <taxon>Pectinida</taxon>
        <taxon>Pectinoidea</taxon>
        <taxon>Pectinidae</taxon>
        <taxon>Mizuhopecten</taxon>
    </lineage>
</organism>
<dbReference type="PANTHER" id="PTHR16024">
    <property type="entry name" value="XK-RELATED PROTEIN"/>
    <property type="match status" value="1"/>
</dbReference>
<dbReference type="AlphaFoldDB" id="A0A210QK51"/>
<sequence length="485" mass="56451">MASTSGGVSNSRCNGLGKRIQTRRTSFKLTPQQEQKANGYQVNSLQLQTEDDRDRTHADRPTQPSATVFLDDVIDQTDGSYRYPFTKIDLFITLFSTLFFLYDFVSDIVLTEEYFRHGRYLAFWLTAAFTVLPAVISNGLSVQWYYLDYTREKQHPEIIGTSMCTWFCRVFFTFPLMMGPAVRHVEYIYHGCKSWTKDSDEGDRKKAKDHHYKQMLYEDNDASLIRMLESFLESAPQLIIQLYIILTEEKHDSPPFFTMYVRPVAMLGSWIGLSWSLVSYHRALRAMHAHSSGLTTASMTGLGKNIGGAIGYFLWRACEVGPRVIIIALFASQLGYIVLVAAGFHWLSMTTWLFFQKTEFYPNRRDEIIFNIVIGYVLVFCFINTRDGHTRFRVIIYYFVFYLENFAMLLSWTYFTPDKSEWFYFMAISVVASGFVCQIVFQLFFYMCCHPEKIEICLNPCKDFMFYRSVCHSLDEADREPPAYL</sequence>
<feature type="transmembrane region" description="Helical" evidence="7">
    <location>
        <begin position="422"/>
        <end position="446"/>
    </location>
</feature>
<proteinExistence type="inferred from homology"/>
<evidence type="ECO:0000256" key="4">
    <source>
        <dbReference type="ARBA" id="ARBA00022692"/>
    </source>
</evidence>
<feature type="transmembrane region" description="Helical" evidence="7">
    <location>
        <begin position="368"/>
        <end position="383"/>
    </location>
</feature>
<comment type="similarity">
    <text evidence="2 7">Belongs to the XK family.</text>
</comment>
<feature type="transmembrane region" description="Helical" evidence="7">
    <location>
        <begin position="395"/>
        <end position="416"/>
    </location>
</feature>
<feature type="transmembrane region" description="Helical" evidence="7">
    <location>
        <begin position="260"/>
        <end position="278"/>
    </location>
</feature>
<evidence type="ECO:0000256" key="3">
    <source>
        <dbReference type="ARBA" id="ARBA00022475"/>
    </source>
</evidence>
<evidence type="ECO:0000313" key="10">
    <source>
        <dbReference type="Proteomes" id="UP000242188"/>
    </source>
</evidence>
<dbReference type="EMBL" id="NEDP02003233">
    <property type="protein sequence ID" value="OWF49135.1"/>
    <property type="molecule type" value="Genomic_DNA"/>
</dbReference>
<feature type="region of interest" description="Disordered" evidence="8">
    <location>
        <begin position="24"/>
        <end position="63"/>
    </location>
</feature>
<keyword evidence="10" id="KW-1185">Reference proteome</keyword>
<comment type="caution">
    <text evidence="9">The sequence shown here is derived from an EMBL/GenBank/DDBJ whole genome shotgun (WGS) entry which is preliminary data.</text>
</comment>
<evidence type="ECO:0000256" key="2">
    <source>
        <dbReference type="ARBA" id="ARBA00008789"/>
    </source>
</evidence>
<dbReference type="GO" id="GO:0005886">
    <property type="term" value="C:plasma membrane"/>
    <property type="evidence" value="ECO:0007669"/>
    <property type="project" value="UniProtKB-SubCell"/>
</dbReference>
<keyword evidence="3" id="KW-1003">Cell membrane</keyword>
<dbReference type="Proteomes" id="UP000242188">
    <property type="component" value="Unassembled WGS sequence"/>
</dbReference>
<evidence type="ECO:0000256" key="7">
    <source>
        <dbReference type="RuleBase" id="RU910716"/>
    </source>
</evidence>
<keyword evidence="6 7" id="KW-0472">Membrane</keyword>
<name>A0A210QK51_MIZYE</name>
<gene>
    <name evidence="9" type="ORF">KP79_PYT07975</name>
</gene>
<reference evidence="9 10" key="1">
    <citation type="journal article" date="2017" name="Nat. Ecol. Evol.">
        <title>Scallop genome provides insights into evolution of bilaterian karyotype and development.</title>
        <authorList>
            <person name="Wang S."/>
            <person name="Zhang J."/>
            <person name="Jiao W."/>
            <person name="Li J."/>
            <person name="Xun X."/>
            <person name="Sun Y."/>
            <person name="Guo X."/>
            <person name="Huan P."/>
            <person name="Dong B."/>
            <person name="Zhang L."/>
            <person name="Hu X."/>
            <person name="Sun X."/>
            <person name="Wang J."/>
            <person name="Zhao C."/>
            <person name="Wang Y."/>
            <person name="Wang D."/>
            <person name="Huang X."/>
            <person name="Wang R."/>
            <person name="Lv J."/>
            <person name="Li Y."/>
            <person name="Zhang Z."/>
            <person name="Liu B."/>
            <person name="Lu W."/>
            <person name="Hui Y."/>
            <person name="Liang J."/>
            <person name="Zhou Z."/>
            <person name="Hou R."/>
            <person name="Li X."/>
            <person name="Liu Y."/>
            <person name="Li H."/>
            <person name="Ning X."/>
            <person name="Lin Y."/>
            <person name="Zhao L."/>
            <person name="Xing Q."/>
            <person name="Dou J."/>
            <person name="Li Y."/>
            <person name="Mao J."/>
            <person name="Guo H."/>
            <person name="Dou H."/>
            <person name="Li T."/>
            <person name="Mu C."/>
            <person name="Jiang W."/>
            <person name="Fu Q."/>
            <person name="Fu X."/>
            <person name="Miao Y."/>
            <person name="Liu J."/>
            <person name="Yu Q."/>
            <person name="Li R."/>
            <person name="Liao H."/>
            <person name="Li X."/>
            <person name="Kong Y."/>
            <person name="Jiang Z."/>
            <person name="Chourrout D."/>
            <person name="Li R."/>
            <person name="Bao Z."/>
        </authorList>
    </citation>
    <scope>NUCLEOTIDE SEQUENCE [LARGE SCALE GENOMIC DNA]</scope>
    <source>
        <strain evidence="9 10">PY_sf001</strain>
    </source>
</reference>
<dbReference type="InterPro" id="IPR050895">
    <property type="entry name" value="XK-related_scramblase"/>
</dbReference>
<evidence type="ECO:0000256" key="5">
    <source>
        <dbReference type="ARBA" id="ARBA00022989"/>
    </source>
</evidence>
<keyword evidence="4 7" id="KW-0812">Transmembrane</keyword>
<evidence type="ECO:0000313" key="9">
    <source>
        <dbReference type="EMBL" id="OWF49135.1"/>
    </source>
</evidence>
<dbReference type="PANTHER" id="PTHR16024:SF6">
    <property type="entry name" value="XK-RELATED PROTEIN"/>
    <property type="match status" value="1"/>
</dbReference>
<feature type="transmembrane region" description="Helical" evidence="7">
    <location>
        <begin position="324"/>
        <end position="348"/>
    </location>
</feature>
<comment type="subcellular location">
    <subcellularLocation>
        <location evidence="1">Cell membrane</location>
        <topology evidence="1">Multi-pass membrane protein</topology>
    </subcellularLocation>
    <subcellularLocation>
        <location evidence="7">Membrane</location>
        <topology evidence="7">Multi-pass membrane protein</topology>
    </subcellularLocation>
</comment>
<feature type="compositionally biased region" description="Polar residues" evidence="8">
    <location>
        <begin position="27"/>
        <end position="48"/>
    </location>
</feature>
<keyword evidence="5 7" id="KW-1133">Transmembrane helix</keyword>
<dbReference type="GO" id="GO:0043652">
    <property type="term" value="P:engulfment of apoptotic cell"/>
    <property type="evidence" value="ECO:0007669"/>
    <property type="project" value="TreeGrafter"/>
</dbReference>
<protein>
    <recommendedName>
        <fullName evidence="7">XK-related protein</fullName>
    </recommendedName>
</protein>
<feature type="transmembrane region" description="Helical" evidence="7">
    <location>
        <begin position="122"/>
        <end position="146"/>
    </location>
</feature>
<dbReference type="InterPro" id="IPR018629">
    <property type="entry name" value="XK-rel"/>
</dbReference>